<accession>A0ABV8IPC2</accession>
<dbReference type="Proteomes" id="UP001595867">
    <property type="component" value="Unassembled WGS sequence"/>
</dbReference>
<dbReference type="RefSeq" id="WP_378065862.1">
    <property type="nucleotide sequence ID" value="NZ_JBHSBL010000006.1"/>
</dbReference>
<evidence type="ECO:0000313" key="2">
    <source>
        <dbReference type="EMBL" id="MFC4064825.1"/>
    </source>
</evidence>
<proteinExistence type="predicted"/>
<dbReference type="Gene3D" id="1.10.260.40">
    <property type="entry name" value="lambda repressor-like DNA-binding domains"/>
    <property type="match status" value="1"/>
</dbReference>
<sequence>MSEGHGSSSETLSVGSLLRAHREELRLSGSALAARAGLTQSKVSRIETGQSSASPDDVRLLAEAMRLAPARVDELVRLATESRAGHDMDQWRPESSSQLTRKQAELQEAEWAAREIRVFQPSIVPGLVQVSGYAEAVMRPWYDMPGGAGGMKSGLYGAVAARMQRQQILAAPGKTFHLIMTEATLSNRLGNPEDMVAQIRRIRETAEQDNVTIAIIPADAALIFPLSHSFELLDDTHVLIDLYTVSLTSEVVSDLQSYRHIFDILTAAATTDIKPILDRYADLYLELSARR</sequence>
<dbReference type="Pfam" id="PF13560">
    <property type="entry name" value="HTH_31"/>
    <property type="match status" value="1"/>
</dbReference>
<dbReference type="InterPro" id="IPR010982">
    <property type="entry name" value="Lambda_DNA-bd_dom_sf"/>
</dbReference>
<organism evidence="2 3">
    <name type="scientific">Actinoplanes subglobosus</name>
    <dbReference type="NCBI Taxonomy" id="1547892"/>
    <lineage>
        <taxon>Bacteria</taxon>
        <taxon>Bacillati</taxon>
        <taxon>Actinomycetota</taxon>
        <taxon>Actinomycetes</taxon>
        <taxon>Micromonosporales</taxon>
        <taxon>Micromonosporaceae</taxon>
        <taxon>Actinoplanes</taxon>
    </lineage>
</organism>
<dbReference type="SMART" id="SM00530">
    <property type="entry name" value="HTH_XRE"/>
    <property type="match status" value="1"/>
</dbReference>
<dbReference type="InterPro" id="IPR001387">
    <property type="entry name" value="Cro/C1-type_HTH"/>
</dbReference>
<reference evidence="3" key="1">
    <citation type="journal article" date="2019" name="Int. J. Syst. Evol. Microbiol.">
        <title>The Global Catalogue of Microorganisms (GCM) 10K type strain sequencing project: providing services to taxonomists for standard genome sequencing and annotation.</title>
        <authorList>
            <consortium name="The Broad Institute Genomics Platform"/>
            <consortium name="The Broad Institute Genome Sequencing Center for Infectious Disease"/>
            <person name="Wu L."/>
            <person name="Ma J."/>
        </authorList>
    </citation>
    <scope>NUCLEOTIDE SEQUENCE [LARGE SCALE GENOMIC DNA]</scope>
    <source>
        <strain evidence="3">TBRC 5832</strain>
    </source>
</reference>
<keyword evidence="3" id="KW-1185">Reference proteome</keyword>
<evidence type="ECO:0000259" key="1">
    <source>
        <dbReference type="PROSITE" id="PS50943"/>
    </source>
</evidence>
<comment type="caution">
    <text evidence="2">The sequence shown here is derived from an EMBL/GenBank/DDBJ whole genome shotgun (WGS) entry which is preliminary data.</text>
</comment>
<protein>
    <submittedName>
        <fullName evidence="2">Helix-turn-helix domain-containing protein</fullName>
    </submittedName>
</protein>
<feature type="domain" description="HTH cro/C1-type" evidence="1">
    <location>
        <begin position="18"/>
        <end position="75"/>
    </location>
</feature>
<dbReference type="Pfam" id="PF19054">
    <property type="entry name" value="DUF5753"/>
    <property type="match status" value="1"/>
</dbReference>
<dbReference type="SUPFAM" id="SSF47413">
    <property type="entry name" value="lambda repressor-like DNA-binding domains"/>
    <property type="match status" value="1"/>
</dbReference>
<evidence type="ECO:0000313" key="3">
    <source>
        <dbReference type="Proteomes" id="UP001595867"/>
    </source>
</evidence>
<dbReference type="CDD" id="cd00093">
    <property type="entry name" value="HTH_XRE"/>
    <property type="match status" value="1"/>
</dbReference>
<dbReference type="PROSITE" id="PS50943">
    <property type="entry name" value="HTH_CROC1"/>
    <property type="match status" value="1"/>
</dbReference>
<gene>
    <name evidence="2" type="ORF">ACFO0C_07775</name>
</gene>
<dbReference type="EMBL" id="JBHSBL010000006">
    <property type="protein sequence ID" value="MFC4064825.1"/>
    <property type="molecule type" value="Genomic_DNA"/>
</dbReference>
<dbReference type="InterPro" id="IPR043917">
    <property type="entry name" value="DUF5753"/>
</dbReference>
<name>A0ABV8IPC2_9ACTN</name>